<proteinExistence type="predicted"/>
<accession>A0A9N7ZCH8</accession>
<dbReference type="AlphaFoldDB" id="A0A9N7ZCH8"/>
<reference evidence="1" key="1">
    <citation type="submission" date="2020-03" db="EMBL/GenBank/DDBJ databases">
        <authorList>
            <person name="Weist P."/>
        </authorList>
    </citation>
    <scope>NUCLEOTIDE SEQUENCE</scope>
</reference>
<sequence>MNPADSERLRSEVAAQASLLYQQERQLTTMAEAFHEASACHDQHLEALDDQFQRLVQVCKPPTVSRLVSPPTRVTAGPEPRLNAADRFSGAPAFSDGLRKVFDHATSGREAARGLLNLTQGSRRLLCTVTLRTIPLRLGMSDLCHHLPPVPLILMRLQILQEFHQITWL</sequence>
<protein>
    <submittedName>
        <fullName evidence="1">Uncharacterized protein</fullName>
    </submittedName>
</protein>
<comment type="caution">
    <text evidence="1">The sequence shown here is derived from an EMBL/GenBank/DDBJ whole genome shotgun (WGS) entry which is preliminary data.</text>
</comment>
<dbReference type="EMBL" id="CADEAL010004310">
    <property type="protein sequence ID" value="CAB1456749.1"/>
    <property type="molecule type" value="Genomic_DNA"/>
</dbReference>
<keyword evidence="2" id="KW-1185">Reference proteome</keyword>
<gene>
    <name evidence="1" type="ORF">PLEPLA_LOCUS44541</name>
</gene>
<evidence type="ECO:0000313" key="1">
    <source>
        <dbReference type="EMBL" id="CAB1456749.1"/>
    </source>
</evidence>
<evidence type="ECO:0000313" key="2">
    <source>
        <dbReference type="Proteomes" id="UP001153269"/>
    </source>
</evidence>
<dbReference type="Proteomes" id="UP001153269">
    <property type="component" value="Unassembled WGS sequence"/>
</dbReference>
<name>A0A9N7ZCH8_PLEPL</name>
<organism evidence="1 2">
    <name type="scientific">Pleuronectes platessa</name>
    <name type="common">European plaice</name>
    <dbReference type="NCBI Taxonomy" id="8262"/>
    <lineage>
        <taxon>Eukaryota</taxon>
        <taxon>Metazoa</taxon>
        <taxon>Chordata</taxon>
        <taxon>Craniata</taxon>
        <taxon>Vertebrata</taxon>
        <taxon>Euteleostomi</taxon>
        <taxon>Actinopterygii</taxon>
        <taxon>Neopterygii</taxon>
        <taxon>Teleostei</taxon>
        <taxon>Neoteleostei</taxon>
        <taxon>Acanthomorphata</taxon>
        <taxon>Carangaria</taxon>
        <taxon>Pleuronectiformes</taxon>
        <taxon>Pleuronectoidei</taxon>
        <taxon>Pleuronectidae</taxon>
        <taxon>Pleuronectes</taxon>
    </lineage>
</organism>